<evidence type="ECO:0000256" key="4">
    <source>
        <dbReference type="ARBA" id="ARBA00022737"/>
    </source>
</evidence>
<dbReference type="UniPathway" id="UPA00143"/>
<feature type="region of interest" description="Disordered" evidence="8">
    <location>
        <begin position="373"/>
        <end position="396"/>
    </location>
</feature>
<gene>
    <name evidence="12" type="primary">LOC117644075</name>
</gene>
<dbReference type="PROSITE" id="PS50097">
    <property type="entry name" value="BTB"/>
    <property type="match status" value="1"/>
</dbReference>
<reference evidence="12" key="1">
    <citation type="submission" date="2025-08" db="UniProtKB">
        <authorList>
            <consortium name="RefSeq"/>
        </authorList>
    </citation>
    <scope>IDENTIFICATION</scope>
    <source>
        <tissue evidence="12">Total insect</tissue>
    </source>
</reference>
<protein>
    <recommendedName>
        <fullName evidence="2">Kelch-like protein diablo</fullName>
    </recommendedName>
</protein>
<dbReference type="AlphaFoldDB" id="A0A6P8YY34"/>
<dbReference type="KEGG" id="tpal:117644075"/>
<evidence type="ECO:0000313" key="12">
    <source>
        <dbReference type="RefSeq" id="XP_034239152.1"/>
    </source>
</evidence>
<dbReference type="InterPro" id="IPR006652">
    <property type="entry name" value="Kelch_1"/>
</dbReference>
<dbReference type="PANTHER" id="PTHR24412">
    <property type="entry name" value="KELCH PROTEIN"/>
    <property type="match status" value="1"/>
</dbReference>
<organism evidence="12">
    <name type="scientific">Thrips palmi</name>
    <name type="common">Melon thrips</name>
    <dbReference type="NCBI Taxonomy" id="161013"/>
    <lineage>
        <taxon>Eukaryota</taxon>
        <taxon>Metazoa</taxon>
        <taxon>Ecdysozoa</taxon>
        <taxon>Arthropoda</taxon>
        <taxon>Hexapoda</taxon>
        <taxon>Insecta</taxon>
        <taxon>Pterygota</taxon>
        <taxon>Neoptera</taxon>
        <taxon>Paraneoptera</taxon>
        <taxon>Thysanoptera</taxon>
        <taxon>Terebrantia</taxon>
        <taxon>Thripoidea</taxon>
        <taxon>Thripidae</taxon>
        <taxon>Thrips</taxon>
    </lineage>
</organism>
<dbReference type="SMART" id="SM00225">
    <property type="entry name" value="BTB"/>
    <property type="match status" value="1"/>
</dbReference>
<keyword evidence="5" id="KW-0833">Ubl conjugation pathway</keyword>
<dbReference type="Pfam" id="PF01344">
    <property type="entry name" value="Kelch_1"/>
    <property type="match status" value="1"/>
</dbReference>
<keyword evidence="9" id="KW-0732">Signal</keyword>
<dbReference type="RefSeq" id="XP_034239152.1">
    <property type="nucleotide sequence ID" value="XM_034383261.1"/>
</dbReference>
<feature type="domain" description="BTB" evidence="10">
    <location>
        <begin position="29"/>
        <end position="87"/>
    </location>
</feature>
<evidence type="ECO:0000256" key="2">
    <source>
        <dbReference type="ARBA" id="ARBA00013699"/>
    </source>
</evidence>
<dbReference type="Pfam" id="PF07707">
    <property type="entry name" value="BACK"/>
    <property type="match status" value="1"/>
</dbReference>
<evidence type="ECO:0000256" key="6">
    <source>
        <dbReference type="ARBA" id="ARBA00023203"/>
    </source>
</evidence>
<dbReference type="Pfam" id="PF00651">
    <property type="entry name" value="BTB"/>
    <property type="match status" value="1"/>
</dbReference>
<keyword evidence="11" id="KW-1185">Reference proteome</keyword>
<comment type="function">
    <text evidence="7">Probable substrate-specific adapter of an E3 ubiquitin-protein ligase complex which mediates the ubiquitination and subsequent proteasomal degradation of target proteins. May have a role in synapse differentiation and growth.</text>
</comment>
<comment type="pathway">
    <text evidence="1">Protein modification; protein ubiquitination.</text>
</comment>
<dbReference type="SMART" id="SM00875">
    <property type="entry name" value="BACK"/>
    <property type="match status" value="1"/>
</dbReference>
<evidence type="ECO:0000256" key="3">
    <source>
        <dbReference type="ARBA" id="ARBA00022441"/>
    </source>
</evidence>
<dbReference type="SMART" id="SM00612">
    <property type="entry name" value="Kelch"/>
    <property type="match status" value="3"/>
</dbReference>
<evidence type="ECO:0000256" key="5">
    <source>
        <dbReference type="ARBA" id="ARBA00022786"/>
    </source>
</evidence>
<dbReference type="OrthoDB" id="10027872at2759"/>
<sequence>MPTFIVIAVGAVFPLTIAMATTDKELTPADVTLEVDGTLFSCVRSALAIESPYFEAMFSNNFAERNKTVIEIQGLDAATMKFILQWLDDSTAIFKLQCVEVLAVLQAAAMLQFQRLQQMCEDVMVQRWLSPESCLMTAATADRLSLAKLYNKASALALWQFCEVRNTQEFLDLPLSRLEQYLKQDALSLGSSEDEFQVFEAICWWLEHKMVERKSDTLKALSCVRMNFISVSDIQTMFNYACIENREDAQDLLRCILCIKEERQFAILHQSPEQDMEPFKSLVGEKTISCSSKAPPAVDSIDKASIKHKLEVLPEAEPVKVCVMDTASVQIESEAEKLIEEFSEATVKMSRDILAQPSRQVATVPCVIGHYKVENNSGPDEENSSPSHDHAKKNKKEKARNMLPYVFYWNPNRSEKLLPLMPLDKLDQGPTEPIGYAVLSKGQELYVVGGEYLIGYGDWNRSVLKYNAWSESWTFETSLAVPRRHHSVVCIDDDMYVVGGSGKFRVILDSVDRYNFTSRTWYKCAPLPSALYSAAACVHNNLVYVISCRVFCYNPKTDNWVTLNDVQLPSGTSYNTALTHGNFIYLTGLYSEDLVRFDPEKDKCVKLVGRFQYTAGNVCLVGDKIYSFPEHNECPCVEVYNIRKNTFEVLFTGSPSSARISFKKLARHCFPLVLYETLWRGP</sequence>
<keyword evidence="3" id="KW-0880">Kelch repeat</keyword>
<proteinExistence type="predicted"/>
<dbReference type="InParanoid" id="A0A6P8YY34"/>
<dbReference type="GO" id="GO:0003779">
    <property type="term" value="F:actin binding"/>
    <property type="evidence" value="ECO:0007669"/>
    <property type="project" value="UniProtKB-KW"/>
</dbReference>
<evidence type="ECO:0000256" key="8">
    <source>
        <dbReference type="SAM" id="MobiDB-lite"/>
    </source>
</evidence>
<evidence type="ECO:0000256" key="1">
    <source>
        <dbReference type="ARBA" id="ARBA00004906"/>
    </source>
</evidence>
<evidence type="ECO:0000256" key="7">
    <source>
        <dbReference type="ARBA" id="ARBA00043912"/>
    </source>
</evidence>
<dbReference type="InterPro" id="IPR017096">
    <property type="entry name" value="BTB-kelch_protein"/>
</dbReference>
<dbReference type="InterPro" id="IPR015915">
    <property type="entry name" value="Kelch-typ_b-propeller"/>
</dbReference>
<dbReference type="Gene3D" id="1.25.40.420">
    <property type="match status" value="1"/>
</dbReference>
<dbReference type="PIRSF" id="PIRSF037037">
    <property type="entry name" value="Kelch-like_protein_gigaxonin"/>
    <property type="match status" value="1"/>
</dbReference>
<feature type="signal peptide" evidence="9">
    <location>
        <begin position="1"/>
        <end position="18"/>
    </location>
</feature>
<dbReference type="Gene3D" id="2.120.10.80">
    <property type="entry name" value="Kelch-type beta propeller"/>
    <property type="match status" value="1"/>
</dbReference>
<dbReference type="Proteomes" id="UP000515158">
    <property type="component" value="Unplaced"/>
</dbReference>
<evidence type="ECO:0000259" key="10">
    <source>
        <dbReference type="PROSITE" id="PS50097"/>
    </source>
</evidence>
<dbReference type="PANTHER" id="PTHR24412:SF480">
    <property type="entry name" value="KELCH-LIKE PROTEIN 8"/>
    <property type="match status" value="1"/>
</dbReference>
<evidence type="ECO:0000313" key="11">
    <source>
        <dbReference type="Proteomes" id="UP000515158"/>
    </source>
</evidence>
<name>A0A6P8YY34_THRPL</name>
<dbReference type="Gene3D" id="3.30.710.10">
    <property type="entry name" value="Potassium Channel Kv1.1, Chain A"/>
    <property type="match status" value="1"/>
</dbReference>
<dbReference type="InterPro" id="IPR000210">
    <property type="entry name" value="BTB/POZ_dom"/>
</dbReference>
<dbReference type="InterPro" id="IPR011705">
    <property type="entry name" value="BACK"/>
</dbReference>
<dbReference type="GeneID" id="117644075"/>
<evidence type="ECO:0000256" key="9">
    <source>
        <dbReference type="SAM" id="SignalP"/>
    </source>
</evidence>
<dbReference type="SUPFAM" id="SSF117281">
    <property type="entry name" value="Kelch motif"/>
    <property type="match status" value="1"/>
</dbReference>
<keyword evidence="6" id="KW-0009">Actin-binding</keyword>
<feature type="chain" id="PRO_5027775972" description="Kelch-like protein diablo" evidence="9">
    <location>
        <begin position="19"/>
        <end position="682"/>
    </location>
</feature>
<dbReference type="SUPFAM" id="SSF54695">
    <property type="entry name" value="POZ domain"/>
    <property type="match status" value="1"/>
</dbReference>
<accession>A0A6P8YY34</accession>
<keyword evidence="4" id="KW-0677">Repeat</keyword>
<dbReference type="InterPro" id="IPR011333">
    <property type="entry name" value="SKP1/BTB/POZ_sf"/>
</dbReference>
<dbReference type="GO" id="GO:0016567">
    <property type="term" value="P:protein ubiquitination"/>
    <property type="evidence" value="ECO:0007669"/>
    <property type="project" value="UniProtKB-UniPathway"/>
</dbReference>